<protein>
    <submittedName>
        <fullName evidence="4">Uncharacterized protein</fullName>
    </submittedName>
</protein>
<feature type="compositionally biased region" description="Polar residues" evidence="1">
    <location>
        <begin position="149"/>
        <end position="159"/>
    </location>
</feature>
<dbReference type="Pfam" id="PF06075">
    <property type="entry name" value="DUF936"/>
    <property type="match status" value="1"/>
</dbReference>
<feature type="domain" description="DUF936" evidence="2">
    <location>
        <begin position="4"/>
        <end position="119"/>
    </location>
</feature>
<dbReference type="PANTHER" id="PTHR31928:SF4">
    <property type="entry name" value="OS08G0541500 PROTEIN"/>
    <property type="match status" value="1"/>
</dbReference>
<dbReference type="EMBL" id="OZ019897">
    <property type="protein sequence ID" value="CAK9226772.1"/>
    <property type="molecule type" value="Genomic_DNA"/>
</dbReference>
<reference evidence="4" key="1">
    <citation type="submission" date="2024-02" db="EMBL/GenBank/DDBJ databases">
        <authorList>
            <consortium name="ELIXIR-Norway"/>
            <consortium name="Elixir Norway"/>
        </authorList>
    </citation>
    <scope>NUCLEOTIDE SEQUENCE</scope>
</reference>
<keyword evidence="5" id="KW-1185">Reference proteome</keyword>
<feature type="compositionally biased region" description="Polar residues" evidence="1">
    <location>
        <begin position="189"/>
        <end position="198"/>
    </location>
</feature>
<feature type="compositionally biased region" description="Basic and acidic residues" evidence="1">
    <location>
        <begin position="303"/>
        <end position="318"/>
    </location>
</feature>
<evidence type="ECO:0000313" key="5">
    <source>
        <dbReference type="Proteomes" id="UP001497512"/>
    </source>
</evidence>
<feature type="region of interest" description="Disordered" evidence="1">
    <location>
        <begin position="543"/>
        <end position="577"/>
    </location>
</feature>
<evidence type="ECO:0000259" key="2">
    <source>
        <dbReference type="Pfam" id="PF06075"/>
    </source>
</evidence>
<dbReference type="Pfam" id="PF21647">
    <property type="entry name" value="DUF6857"/>
    <property type="match status" value="1"/>
</dbReference>
<feature type="domain" description="DUF6857" evidence="3">
    <location>
        <begin position="389"/>
        <end position="721"/>
    </location>
</feature>
<dbReference type="Proteomes" id="UP001497512">
    <property type="component" value="Chromosome 5"/>
</dbReference>
<feature type="non-terminal residue" evidence="4">
    <location>
        <position position="1"/>
    </location>
</feature>
<accession>A0ABP0UPG6</accession>
<feature type="compositionally biased region" description="Basic and acidic residues" evidence="1">
    <location>
        <begin position="160"/>
        <end position="170"/>
    </location>
</feature>
<name>A0ABP0UPG6_9BRYO</name>
<feature type="region of interest" description="Disordered" evidence="1">
    <location>
        <begin position="339"/>
        <end position="380"/>
    </location>
</feature>
<evidence type="ECO:0000259" key="3">
    <source>
        <dbReference type="Pfam" id="PF21647"/>
    </source>
</evidence>
<organism evidence="4 5">
    <name type="scientific">Sphagnum troendelagicum</name>
    <dbReference type="NCBI Taxonomy" id="128251"/>
    <lineage>
        <taxon>Eukaryota</taxon>
        <taxon>Viridiplantae</taxon>
        <taxon>Streptophyta</taxon>
        <taxon>Embryophyta</taxon>
        <taxon>Bryophyta</taxon>
        <taxon>Sphagnophytina</taxon>
        <taxon>Sphagnopsida</taxon>
        <taxon>Sphagnales</taxon>
        <taxon>Sphagnaceae</taxon>
        <taxon>Sphagnum</taxon>
    </lineage>
</organism>
<gene>
    <name evidence="4" type="ORF">CSSPTR1EN2_LOCUS18406</name>
</gene>
<dbReference type="InterPro" id="IPR048297">
    <property type="entry name" value="DUF936_dom_pln"/>
</dbReference>
<evidence type="ECO:0000313" key="4">
    <source>
        <dbReference type="EMBL" id="CAK9226772.1"/>
    </source>
</evidence>
<dbReference type="InterPro" id="IPR010341">
    <property type="entry name" value="DUF936_pln"/>
</dbReference>
<sequence>MATLTPGVLLKLLQHMNSDVKVTGEHRSALLQVISIVPALAGSELWPNQGFYLKVSDSSHATYVSLAEEHDDLILSDKLQLGHFIHVDRLEAASPVPLLRGVRPLAGRHQCVGNPEDLIATKKNNEMHELVTENSIQNLSDAFGAQQLTGRLSRSSNSAAEEKKNDEQRSNSRPRSRPVKSKVFPVCSSPKTSISKVSTPPPKLQSPASSLFPGRRTLPGDRVLLSGNVVACPPEDRKTLYKEAASPRVMEVLPTSKRSVSTGKEVDSSKRRSIGGGGCQSGEIITGTTKCLRKSWEGANGANDRKDRTTPKQAKEQVKAGVWSTVSCSRRLYDFSSKESLDKGPSLLKTDPRKLSGKANNGTTQKGPVSPPDFSPAHTGNKEMSLVSKLTDIGVPWGALPGILAPLGKKALQIRDAASVAAAEALQEASAAESVLRSLSMFAELCSCAKTEFPQQSVEQFLSLHQSVKHATAVAEVLASVRHNLDTAAEVPKENSIRKVQDVTDKAHCAAGWVNAALLSGLAPFSLQSKESTPFSTRAALSSVTQIGNERRQDTGELRPQSPMKVPVQTQHSGSRVGLLKMSAKATSKITPEMQAKEVQAPLGSPWVKGKGMTETAELAKQLEAEAQRWFLEFMEGALDNGFQVATKGYEERADKVISQQENCHVAGILSQLKRVNDWLDQLSVVENAVLNTKLVDTKARLKKKIYDYLLQHVESAASALGNVSS</sequence>
<feature type="region of interest" description="Disordered" evidence="1">
    <location>
        <begin position="296"/>
        <end position="318"/>
    </location>
</feature>
<dbReference type="InterPro" id="IPR049172">
    <property type="entry name" value="DUF6857_pln"/>
</dbReference>
<proteinExistence type="predicted"/>
<dbReference type="PANTHER" id="PTHR31928">
    <property type="entry name" value="EXPRESSED PROTEIN"/>
    <property type="match status" value="1"/>
</dbReference>
<evidence type="ECO:0000256" key="1">
    <source>
        <dbReference type="SAM" id="MobiDB-lite"/>
    </source>
</evidence>
<feature type="region of interest" description="Disordered" evidence="1">
    <location>
        <begin position="255"/>
        <end position="281"/>
    </location>
</feature>
<feature type="compositionally biased region" description="Polar residues" evidence="1">
    <location>
        <begin position="358"/>
        <end position="367"/>
    </location>
</feature>
<feature type="region of interest" description="Disordered" evidence="1">
    <location>
        <begin position="149"/>
        <end position="216"/>
    </location>
</feature>